<reference evidence="1 2" key="2">
    <citation type="submission" date="2018-11" db="EMBL/GenBank/DDBJ databases">
        <authorList>
            <consortium name="Pathogen Informatics"/>
        </authorList>
    </citation>
    <scope>NUCLEOTIDE SEQUENCE [LARGE SCALE GENOMIC DNA]</scope>
</reference>
<gene>
    <name evidence="1" type="ORF">OFLC_LOCUS9499</name>
</gene>
<organism evidence="3">
    <name type="scientific">Onchocerca flexuosa</name>
    <dbReference type="NCBI Taxonomy" id="387005"/>
    <lineage>
        <taxon>Eukaryota</taxon>
        <taxon>Metazoa</taxon>
        <taxon>Ecdysozoa</taxon>
        <taxon>Nematoda</taxon>
        <taxon>Chromadorea</taxon>
        <taxon>Rhabditida</taxon>
        <taxon>Spirurina</taxon>
        <taxon>Spiruromorpha</taxon>
        <taxon>Filarioidea</taxon>
        <taxon>Onchocercidae</taxon>
        <taxon>Onchocerca</taxon>
    </lineage>
</organism>
<reference evidence="3" key="1">
    <citation type="submission" date="2016-06" db="UniProtKB">
        <authorList>
            <consortium name="WormBaseParasite"/>
        </authorList>
    </citation>
    <scope>IDENTIFICATION</scope>
</reference>
<name>A0A183HPT6_9BILA</name>
<protein>
    <submittedName>
        <fullName evidence="3">Capsid protein</fullName>
    </submittedName>
</protein>
<dbReference type="STRING" id="387005.A0A183HPT6"/>
<dbReference type="Proteomes" id="UP000267606">
    <property type="component" value="Unassembled WGS sequence"/>
</dbReference>
<dbReference type="WBParaSite" id="OFLC_0000949701-mRNA-1">
    <property type="protein sequence ID" value="OFLC_0000949701-mRNA-1"/>
    <property type="gene ID" value="OFLC_0000949701"/>
</dbReference>
<evidence type="ECO:0000313" key="2">
    <source>
        <dbReference type="Proteomes" id="UP000267606"/>
    </source>
</evidence>
<accession>A0A183HPT6</accession>
<proteinExistence type="predicted"/>
<keyword evidence="2" id="KW-1185">Reference proteome</keyword>
<sequence length="45" mass="4869">MANNIEKDGNNDDTTTVLSRPRMDNINTVISGSGTTQTMQEVALD</sequence>
<dbReference type="EMBL" id="UZAJ01011701">
    <property type="protein sequence ID" value="VDO61076.1"/>
    <property type="molecule type" value="Genomic_DNA"/>
</dbReference>
<dbReference type="AlphaFoldDB" id="A0A183HPT6"/>
<evidence type="ECO:0000313" key="1">
    <source>
        <dbReference type="EMBL" id="VDO61076.1"/>
    </source>
</evidence>
<evidence type="ECO:0000313" key="3">
    <source>
        <dbReference type="WBParaSite" id="OFLC_0000949701-mRNA-1"/>
    </source>
</evidence>